<dbReference type="GO" id="GO:0008168">
    <property type="term" value="F:methyltransferase activity"/>
    <property type="evidence" value="ECO:0007669"/>
    <property type="project" value="UniProtKB-KW"/>
</dbReference>
<evidence type="ECO:0000313" key="1">
    <source>
        <dbReference type="EMBL" id="PNS09662.1"/>
    </source>
</evidence>
<dbReference type="Proteomes" id="UP000236220">
    <property type="component" value="Unassembled WGS sequence"/>
</dbReference>
<evidence type="ECO:0000313" key="2">
    <source>
        <dbReference type="Proteomes" id="UP000236220"/>
    </source>
</evidence>
<gene>
    <name evidence="1" type="ORF">Lysil_1291</name>
</gene>
<accession>A0A2K1Q3M9</accession>
<comment type="caution">
    <text evidence="1">The sequence shown here is derived from an EMBL/GenBank/DDBJ whole genome shotgun (WGS) entry which is preliminary data.</text>
</comment>
<keyword evidence="1" id="KW-0489">Methyltransferase</keyword>
<dbReference type="EMBL" id="NPZB01000001">
    <property type="protein sequence ID" value="PNS09662.1"/>
    <property type="molecule type" value="Genomic_DNA"/>
</dbReference>
<name>A0A2K1Q3M9_9GAMM</name>
<sequence>MTTTRHLDLGCGKFPRNPYDCNELHGIDMRALDPGDTGFSYRRANVVVEAIPYPDDFFDSISAFDFIEHIPRVLAGGAEGTRLPFIELMNEIWRVLVDGGRFYAITPAWPHPEAFVDPTHVNFITEDTLTYFTGDSPLGGIYGFHGHFKLIRQDWVHPDEARNADADSMDNPIRPAKHYETGSKRLAQRFRRWSRRMRGKPEERDPPQRHWLRWELRAVKAPG</sequence>
<reference evidence="1 2" key="1">
    <citation type="submission" date="2017-08" db="EMBL/GenBank/DDBJ databases">
        <title>Lysobacter sylvestris genome.</title>
        <authorList>
            <person name="Zhang D.-C."/>
            <person name="Albuquerque L."/>
            <person name="Franca L."/>
            <person name="Froufe H.J.C."/>
            <person name="Barroso C."/>
            <person name="Egas C."/>
            <person name="Da Costa M."/>
            <person name="Margesin R."/>
        </authorList>
    </citation>
    <scope>NUCLEOTIDE SEQUENCE [LARGE SCALE GENOMIC DNA]</scope>
    <source>
        <strain evidence="1 2">AM20-91</strain>
    </source>
</reference>
<organism evidence="1 2">
    <name type="scientific">Solilutibacter silvestris</name>
    <dbReference type="NCBI Taxonomy" id="1645665"/>
    <lineage>
        <taxon>Bacteria</taxon>
        <taxon>Pseudomonadati</taxon>
        <taxon>Pseudomonadota</taxon>
        <taxon>Gammaproteobacteria</taxon>
        <taxon>Lysobacterales</taxon>
        <taxon>Lysobacteraceae</taxon>
        <taxon>Solilutibacter</taxon>
    </lineage>
</organism>
<protein>
    <submittedName>
        <fullName evidence="1">Methyltransferase domain-containing protein</fullName>
    </submittedName>
</protein>
<dbReference type="InterPro" id="IPR029063">
    <property type="entry name" value="SAM-dependent_MTases_sf"/>
</dbReference>
<dbReference type="GO" id="GO:0032259">
    <property type="term" value="P:methylation"/>
    <property type="evidence" value="ECO:0007669"/>
    <property type="project" value="UniProtKB-KW"/>
</dbReference>
<keyword evidence="1" id="KW-0808">Transferase</keyword>
<dbReference type="Gene3D" id="3.40.50.150">
    <property type="entry name" value="Vaccinia Virus protein VP39"/>
    <property type="match status" value="1"/>
</dbReference>
<keyword evidence="2" id="KW-1185">Reference proteome</keyword>
<dbReference type="SUPFAM" id="SSF53335">
    <property type="entry name" value="S-adenosyl-L-methionine-dependent methyltransferases"/>
    <property type="match status" value="1"/>
</dbReference>
<proteinExistence type="predicted"/>
<dbReference type="AlphaFoldDB" id="A0A2K1Q3M9"/>
<dbReference type="RefSeq" id="WP_205756872.1">
    <property type="nucleotide sequence ID" value="NZ_NPZB01000001.1"/>
</dbReference>